<feature type="signal peptide" evidence="1">
    <location>
        <begin position="1"/>
        <end position="23"/>
    </location>
</feature>
<organism evidence="2 3">
    <name type="scientific">Polluticaenibacter yanchengensis</name>
    <dbReference type="NCBI Taxonomy" id="3014562"/>
    <lineage>
        <taxon>Bacteria</taxon>
        <taxon>Pseudomonadati</taxon>
        <taxon>Bacteroidota</taxon>
        <taxon>Chitinophagia</taxon>
        <taxon>Chitinophagales</taxon>
        <taxon>Chitinophagaceae</taxon>
        <taxon>Polluticaenibacter</taxon>
    </lineage>
</organism>
<dbReference type="Proteomes" id="UP001210231">
    <property type="component" value="Unassembled WGS sequence"/>
</dbReference>
<evidence type="ECO:0000313" key="2">
    <source>
        <dbReference type="EMBL" id="MDA3615424.1"/>
    </source>
</evidence>
<accession>A0ABT4UKP4</accession>
<comment type="caution">
    <text evidence="2">The sequence shown here is derived from an EMBL/GenBank/DDBJ whole genome shotgun (WGS) entry which is preliminary data.</text>
</comment>
<dbReference type="EMBL" id="JAQGEF010000012">
    <property type="protein sequence ID" value="MDA3615424.1"/>
    <property type="molecule type" value="Genomic_DNA"/>
</dbReference>
<dbReference type="RefSeq" id="WP_407031750.1">
    <property type="nucleotide sequence ID" value="NZ_JAQGEF010000012.1"/>
</dbReference>
<protein>
    <submittedName>
        <fullName evidence="2">DUF4270 family protein</fullName>
    </submittedName>
</protein>
<evidence type="ECO:0000256" key="1">
    <source>
        <dbReference type="SAM" id="SignalP"/>
    </source>
</evidence>
<sequence>MIKKSWSGPVLSAFLVVLLFACAKIDTTTIGTDLIPEVDNVHTFDTVLTVSASNYIVKDSTRLEYRDAHVVGGIDNDPQFGTTKSSMFFEVKPSSFPATLVSDSAKGTNAGLDSAVLILNFLGYHGDSAQPVNFKLYETSTNILRDSAVRPSYDIYGKAGDGGQLAASSRLLGQKTMAANRFRDTVYIKRGTKDSVYSTAVNQLRIPLTPEIANYFFKQDTVMYKNDSAFREHFKGFALVPEGPTNTIFYFNAYDAKIEFFYRQRAGGDKVDTTSASMFTFNYSNCGHAIAFNRNYSAASMNNFMAQTPGDETPEVYIQTTPGTAAAITLHGLSDFAKQNRIIHRADLQATELAPASPSYIMPPVALYLDILQDKSKNIYKGIPYDLSPFEKYYCYPSSINFGYYGAFPTKFKSTSTGDSLHIYKFNITRYVQSVVTRGEDQYEFRLSSPFYFFYENCANTTTAYPTQVFMYQYNNSTLNPIGRGRVRLAGGNHPNQELKMKVRIVYSKL</sequence>
<reference evidence="2 3" key="1">
    <citation type="submission" date="2022-12" db="EMBL/GenBank/DDBJ databases">
        <title>Chitinophagaceae gen. sp. nov., a new member of the family Chitinophagaceae, isolated from soil in a chemical factory.</title>
        <authorList>
            <person name="Ke Z."/>
        </authorList>
    </citation>
    <scope>NUCLEOTIDE SEQUENCE [LARGE SCALE GENOMIC DNA]</scope>
    <source>
        <strain evidence="2 3">LY-5</strain>
    </source>
</reference>
<gene>
    <name evidence="2" type="ORF">O3P16_11445</name>
</gene>
<proteinExistence type="predicted"/>
<dbReference type="PROSITE" id="PS51257">
    <property type="entry name" value="PROKAR_LIPOPROTEIN"/>
    <property type="match status" value="1"/>
</dbReference>
<keyword evidence="3" id="KW-1185">Reference proteome</keyword>
<keyword evidence="1" id="KW-0732">Signal</keyword>
<dbReference type="Pfam" id="PF14092">
    <property type="entry name" value="DUF4270"/>
    <property type="match status" value="1"/>
</dbReference>
<dbReference type="InterPro" id="IPR025366">
    <property type="entry name" value="DUF4270"/>
</dbReference>
<evidence type="ECO:0000313" key="3">
    <source>
        <dbReference type="Proteomes" id="UP001210231"/>
    </source>
</evidence>
<feature type="chain" id="PRO_5047137270" evidence="1">
    <location>
        <begin position="24"/>
        <end position="510"/>
    </location>
</feature>
<name>A0ABT4UKP4_9BACT</name>